<comment type="subcellular location">
    <subcellularLocation>
        <location evidence="1">Cell membrane</location>
        <topology evidence="1">Multi-pass membrane protein</topology>
    </subcellularLocation>
</comment>
<reference evidence="8" key="1">
    <citation type="journal article" date="2019" name="Int. J. Syst. Evol. Microbiol.">
        <title>The Global Catalogue of Microorganisms (GCM) 10K type strain sequencing project: providing services to taxonomists for standard genome sequencing and annotation.</title>
        <authorList>
            <consortium name="The Broad Institute Genomics Platform"/>
            <consortium name="The Broad Institute Genome Sequencing Center for Infectious Disease"/>
            <person name="Wu L."/>
            <person name="Ma J."/>
        </authorList>
    </citation>
    <scope>NUCLEOTIDE SEQUENCE [LARGE SCALE GENOMIC DNA]</scope>
    <source>
        <strain evidence="8">IBRC-M 10490</strain>
    </source>
</reference>
<protein>
    <submittedName>
        <fullName evidence="7">Inner membrane protein YhjD</fullName>
    </submittedName>
</protein>
<feature type="transmembrane region" description="Helical" evidence="6">
    <location>
        <begin position="124"/>
        <end position="145"/>
    </location>
</feature>
<organism evidence="7 8">
    <name type="scientific">Nocardia halotolerans</name>
    <dbReference type="NCBI Taxonomy" id="1755878"/>
    <lineage>
        <taxon>Bacteria</taxon>
        <taxon>Bacillati</taxon>
        <taxon>Actinomycetota</taxon>
        <taxon>Actinomycetes</taxon>
        <taxon>Mycobacteriales</taxon>
        <taxon>Nocardiaceae</taxon>
        <taxon>Nocardia</taxon>
    </lineage>
</organism>
<dbReference type="InterPro" id="IPR017039">
    <property type="entry name" value="Virul_fac_BrkB"/>
</dbReference>
<keyword evidence="5 6" id="KW-0472">Membrane</keyword>
<dbReference type="EMBL" id="JBHSDL010000030">
    <property type="protein sequence ID" value="MFC4377290.1"/>
    <property type="molecule type" value="Genomic_DNA"/>
</dbReference>
<keyword evidence="2" id="KW-1003">Cell membrane</keyword>
<accession>A0ABV8VR35</accession>
<feature type="transmembrane region" description="Helical" evidence="6">
    <location>
        <begin position="243"/>
        <end position="265"/>
    </location>
</feature>
<comment type="caution">
    <text evidence="7">The sequence shown here is derived from an EMBL/GenBank/DDBJ whole genome shotgun (WGS) entry which is preliminary data.</text>
</comment>
<evidence type="ECO:0000256" key="4">
    <source>
        <dbReference type="ARBA" id="ARBA00022989"/>
    </source>
</evidence>
<feature type="transmembrane region" description="Helical" evidence="6">
    <location>
        <begin position="334"/>
        <end position="354"/>
    </location>
</feature>
<evidence type="ECO:0000256" key="1">
    <source>
        <dbReference type="ARBA" id="ARBA00004651"/>
    </source>
</evidence>
<dbReference type="PANTHER" id="PTHR30213">
    <property type="entry name" value="INNER MEMBRANE PROTEIN YHJD"/>
    <property type="match status" value="1"/>
</dbReference>
<evidence type="ECO:0000313" key="8">
    <source>
        <dbReference type="Proteomes" id="UP001595844"/>
    </source>
</evidence>
<evidence type="ECO:0000256" key="2">
    <source>
        <dbReference type="ARBA" id="ARBA00022475"/>
    </source>
</evidence>
<dbReference type="InterPro" id="IPR005274">
    <property type="entry name" value="IM_pro_YhjD"/>
</dbReference>
<dbReference type="RefSeq" id="WP_378567716.1">
    <property type="nucleotide sequence ID" value="NZ_JBHSDL010000030.1"/>
</dbReference>
<keyword evidence="8" id="KW-1185">Reference proteome</keyword>
<sequence length="357" mass="37944">PLTRRAPEVFAEGARVMQLIDNISAAVEKQVKTRPWLHHLVRAGGRYQQQRGDYFAAGITYFTVLSLFPLLMIAFAVAGFILAGQPDLLNELQAKVVENIPGSMGDQINDLIDQAIDSRGTVGVLGLLTGFYTGLGWMANLRAALTEQWATKSPEKPWWRTKLSDLGALIGLGLAFVVSLGLSAIGSGGLVARVLEALGFENLPGAKVGLSVLSIALGMLASWAVFVWIIARLPREPVSLRSAVKAAALAAVAFEVFKFIAAIYLRTVLSSPAGATFGAIIGLMVFSYISFRIMLFATAWAATATDNDHAGDIAPPQPVIIAPRVVEHPMSTGAAGAAYFGAGVVATLALLLFGRRR</sequence>
<keyword evidence="4 6" id="KW-1133">Transmembrane helix</keyword>
<evidence type="ECO:0000256" key="5">
    <source>
        <dbReference type="ARBA" id="ARBA00023136"/>
    </source>
</evidence>
<dbReference type="PANTHER" id="PTHR30213:SF1">
    <property type="entry name" value="INNER MEMBRANE PROTEIN YHJD"/>
    <property type="match status" value="1"/>
</dbReference>
<feature type="transmembrane region" description="Helical" evidence="6">
    <location>
        <begin position="166"/>
        <end position="188"/>
    </location>
</feature>
<feature type="transmembrane region" description="Helical" evidence="6">
    <location>
        <begin position="208"/>
        <end position="231"/>
    </location>
</feature>
<dbReference type="Pfam" id="PF03631">
    <property type="entry name" value="Virul_fac_BrkB"/>
    <property type="match status" value="1"/>
</dbReference>
<feature type="transmembrane region" description="Helical" evidence="6">
    <location>
        <begin position="54"/>
        <end position="82"/>
    </location>
</feature>
<feature type="transmembrane region" description="Helical" evidence="6">
    <location>
        <begin position="271"/>
        <end position="291"/>
    </location>
</feature>
<gene>
    <name evidence="7" type="primary">yhjD</name>
    <name evidence="7" type="ORF">ACFO5K_24725</name>
</gene>
<dbReference type="NCBIfam" id="TIGR00766">
    <property type="entry name" value="inner membrane protein YhjD"/>
    <property type="match status" value="1"/>
</dbReference>
<evidence type="ECO:0000256" key="3">
    <source>
        <dbReference type="ARBA" id="ARBA00022692"/>
    </source>
</evidence>
<evidence type="ECO:0000313" key="7">
    <source>
        <dbReference type="EMBL" id="MFC4377290.1"/>
    </source>
</evidence>
<feature type="non-terminal residue" evidence="7">
    <location>
        <position position="1"/>
    </location>
</feature>
<name>A0ABV8VR35_9NOCA</name>
<evidence type="ECO:0000256" key="6">
    <source>
        <dbReference type="SAM" id="Phobius"/>
    </source>
</evidence>
<keyword evidence="3 6" id="KW-0812">Transmembrane</keyword>
<dbReference type="Proteomes" id="UP001595844">
    <property type="component" value="Unassembled WGS sequence"/>
</dbReference>
<proteinExistence type="predicted"/>